<keyword evidence="4" id="KW-1185">Reference proteome</keyword>
<protein>
    <submittedName>
        <fullName evidence="3">Biotin--[acetyl-CoA-carboxylase] ligase</fullName>
    </submittedName>
</protein>
<dbReference type="CDD" id="cd16442">
    <property type="entry name" value="BPL"/>
    <property type="match status" value="1"/>
</dbReference>
<dbReference type="InterPro" id="IPR045864">
    <property type="entry name" value="aa-tRNA-synth_II/BPL/LPL"/>
</dbReference>
<dbReference type="OrthoDB" id="9807064at2"/>
<name>A0A3P1V309_9ACTO</name>
<dbReference type="Proteomes" id="UP000271272">
    <property type="component" value="Unassembled WGS sequence"/>
</dbReference>
<evidence type="ECO:0000313" key="4">
    <source>
        <dbReference type="Proteomes" id="UP000271272"/>
    </source>
</evidence>
<dbReference type="InterPro" id="IPR004408">
    <property type="entry name" value="Biotin_CoA_COase_ligase"/>
</dbReference>
<feature type="domain" description="BPL/LPL catalytic" evidence="2">
    <location>
        <begin position="53"/>
        <end position="155"/>
    </location>
</feature>
<dbReference type="GO" id="GO:0005737">
    <property type="term" value="C:cytoplasm"/>
    <property type="evidence" value="ECO:0007669"/>
    <property type="project" value="TreeGrafter"/>
</dbReference>
<dbReference type="Pfam" id="PF03099">
    <property type="entry name" value="BPL_LplA_LipB"/>
    <property type="match status" value="1"/>
</dbReference>
<organism evidence="3 4">
    <name type="scientific">Actinomyces bowdenii</name>
    <dbReference type="NCBI Taxonomy" id="131109"/>
    <lineage>
        <taxon>Bacteria</taxon>
        <taxon>Bacillati</taxon>
        <taxon>Actinomycetota</taxon>
        <taxon>Actinomycetes</taxon>
        <taxon>Actinomycetales</taxon>
        <taxon>Actinomycetaceae</taxon>
        <taxon>Actinomyces</taxon>
    </lineage>
</organism>
<proteinExistence type="predicted"/>
<evidence type="ECO:0000256" key="1">
    <source>
        <dbReference type="ARBA" id="ARBA00022598"/>
    </source>
</evidence>
<dbReference type="PANTHER" id="PTHR12835:SF5">
    <property type="entry name" value="BIOTIN--PROTEIN LIGASE"/>
    <property type="match status" value="1"/>
</dbReference>
<dbReference type="EMBL" id="RQZC01000015">
    <property type="protein sequence ID" value="RRD28609.1"/>
    <property type="molecule type" value="Genomic_DNA"/>
</dbReference>
<dbReference type="AlphaFoldDB" id="A0A3P1V309"/>
<dbReference type="RefSeq" id="WP_124934173.1">
    <property type="nucleotide sequence ID" value="NZ_RQZC01000015.1"/>
</dbReference>
<dbReference type="Gene3D" id="3.30.930.10">
    <property type="entry name" value="Bira Bifunctional Protein, Domain 2"/>
    <property type="match status" value="1"/>
</dbReference>
<keyword evidence="1 3" id="KW-0436">Ligase</keyword>
<reference evidence="3 4" key="1">
    <citation type="submission" date="2018-11" db="EMBL/GenBank/DDBJ databases">
        <title>Genomes From Bacteria Associated with the Canine Oral Cavity: a Test Case for Automated Genome-Based Taxonomic Assignment.</title>
        <authorList>
            <person name="Coil D.A."/>
            <person name="Jospin G."/>
            <person name="Darling A.E."/>
            <person name="Wallis C."/>
            <person name="Davis I.J."/>
            <person name="Harris S."/>
            <person name="Eisen J.A."/>
            <person name="Holcombe L.J."/>
            <person name="O'Flynn C."/>
        </authorList>
    </citation>
    <scope>NUCLEOTIDE SEQUENCE [LARGE SCALE GENOMIC DNA]</scope>
    <source>
        <strain evidence="3 4">OH5050</strain>
    </source>
</reference>
<dbReference type="GO" id="GO:0004077">
    <property type="term" value="F:biotin--[biotin carboxyl-carrier protein] ligase activity"/>
    <property type="evidence" value="ECO:0007669"/>
    <property type="project" value="InterPro"/>
</dbReference>
<evidence type="ECO:0000313" key="3">
    <source>
        <dbReference type="EMBL" id="RRD28609.1"/>
    </source>
</evidence>
<accession>A0A3P1V309</accession>
<gene>
    <name evidence="3" type="ORF">EII10_09025</name>
</gene>
<sequence>MTCATSSAGSDTSAFSPLRVVPMTGSTQDDLRAELTGAGAGHWPHFSALHALGQSAGRGRSGRAWTTPATGALTVSVVLRPLVPVEALAWLPLLAGLAVRDALAPRVDPRRWRLSTKWPNDVVALPAPGGERAPAPPEVEGWGTGRKLAGVLAELVPLPGLPLPEGLPSTRDQAPAVVLGIGVNVRQGVEQLPVPWAASLRTLGVAASPEEAREEIGAQLRRRLAQWEEAGGDPQAAGGGLAHQLREACTTLGQHVSVQAPSGSVEGLAIDLAPGLVLRTGSGTVVLQAGDVRLVRAHS</sequence>
<dbReference type="SUPFAM" id="SSF55681">
    <property type="entry name" value="Class II aaRS and biotin synthetases"/>
    <property type="match status" value="1"/>
</dbReference>
<dbReference type="InterPro" id="IPR004143">
    <property type="entry name" value="BPL_LPL_catalytic"/>
</dbReference>
<dbReference type="PANTHER" id="PTHR12835">
    <property type="entry name" value="BIOTIN PROTEIN LIGASE"/>
    <property type="match status" value="1"/>
</dbReference>
<comment type="caution">
    <text evidence="3">The sequence shown here is derived from an EMBL/GenBank/DDBJ whole genome shotgun (WGS) entry which is preliminary data.</text>
</comment>
<evidence type="ECO:0000259" key="2">
    <source>
        <dbReference type="Pfam" id="PF03099"/>
    </source>
</evidence>